<dbReference type="EMBL" id="MLJW01000171">
    <property type="protein sequence ID" value="OIQ95241.1"/>
    <property type="molecule type" value="Genomic_DNA"/>
</dbReference>
<evidence type="ECO:0000256" key="1">
    <source>
        <dbReference type="SAM" id="Phobius"/>
    </source>
</evidence>
<dbReference type="AlphaFoldDB" id="A0A1J5RHJ2"/>
<keyword evidence="1" id="KW-0812">Transmembrane</keyword>
<feature type="transmembrane region" description="Helical" evidence="1">
    <location>
        <begin position="47"/>
        <end position="64"/>
    </location>
</feature>
<reference evidence="2" key="1">
    <citation type="submission" date="2016-10" db="EMBL/GenBank/DDBJ databases">
        <title>Sequence of Gallionella enrichment culture.</title>
        <authorList>
            <person name="Poehlein A."/>
            <person name="Muehling M."/>
            <person name="Daniel R."/>
        </authorList>
    </citation>
    <scope>NUCLEOTIDE SEQUENCE</scope>
</reference>
<organism evidence="2">
    <name type="scientific">mine drainage metagenome</name>
    <dbReference type="NCBI Taxonomy" id="410659"/>
    <lineage>
        <taxon>unclassified sequences</taxon>
        <taxon>metagenomes</taxon>
        <taxon>ecological metagenomes</taxon>
    </lineage>
</organism>
<accession>A0A1J5RHJ2</accession>
<evidence type="ECO:0000313" key="2">
    <source>
        <dbReference type="EMBL" id="OIQ95241.1"/>
    </source>
</evidence>
<gene>
    <name evidence="2" type="ORF">GALL_228290</name>
</gene>
<protein>
    <submittedName>
        <fullName evidence="2">Uncharacterized protein</fullName>
    </submittedName>
</protein>
<sequence length="173" mass="19335">MHQHFNISPAETVRAKWPHEIFLINLVFNHILVFASTFGVFSTFPQMVLIVPITSFVITGYIVIKAKQVARSDETWFVKSHWVIADKRNSHFMKLLTITCAVIGIGLLLSKVMGWSKVATIALLGGVGMLPFMVSLLVLIVLGNDSMYQARHGKLPRRFVEQNPDPSNSVTSV</sequence>
<name>A0A1J5RHJ2_9ZZZZ</name>
<comment type="caution">
    <text evidence="2">The sequence shown here is derived from an EMBL/GenBank/DDBJ whole genome shotgun (WGS) entry which is preliminary data.</text>
</comment>
<feature type="transmembrane region" description="Helical" evidence="1">
    <location>
        <begin position="121"/>
        <end position="142"/>
    </location>
</feature>
<feature type="transmembrane region" description="Helical" evidence="1">
    <location>
        <begin position="21"/>
        <end position="41"/>
    </location>
</feature>
<proteinExistence type="predicted"/>
<keyword evidence="1" id="KW-0472">Membrane</keyword>
<feature type="transmembrane region" description="Helical" evidence="1">
    <location>
        <begin position="95"/>
        <end position="115"/>
    </location>
</feature>
<keyword evidence="1" id="KW-1133">Transmembrane helix</keyword>